<dbReference type="SUPFAM" id="SSF63829">
    <property type="entry name" value="Calcium-dependent phosphotriesterase"/>
    <property type="match status" value="1"/>
</dbReference>
<evidence type="ECO:0000313" key="5">
    <source>
        <dbReference type="Proteomes" id="UP001262582"/>
    </source>
</evidence>
<name>A0ABU3D5E0_9FLAO</name>
<keyword evidence="2" id="KW-1133">Transmembrane helix</keyword>
<dbReference type="InterPro" id="IPR016032">
    <property type="entry name" value="Sig_transdc_resp-reg_C-effctor"/>
</dbReference>
<organism evidence="4 5">
    <name type="scientific">Autumnicola musiva</name>
    <dbReference type="NCBI Taxonomy" id="3075589"/>
    <lineage>
        <taxon>Bacteria</taxon>
        <taxon>Pseudomonadati</taxon>
        <taxon>Bacteroidota</taxon>
        <taxon>Flavobacteriia</taxon>
        <taxon>Flavobacteriales</taxon>
        <taxon>Flavobacteriaceae</taxon>
        <taxon>Autumnicola</taxon>
    </lineage>
</organism>
<gene>
    <name evidence="4" type="ORF">RM539_08225</name>
</gene>
<evidence type="ECO:0000256" key="2">
    <source>
        <dbReference type="SAM" id="Phobius"/>
    </source>
</evidence>
<dbReference type="RefSeq" id="WP_311502904.1">
    <property type="nucleotide sequence ID" value="NZ_JAVRHK010000004.1"/>
</dbReference>
<comment type="caution">
    <text evidence="4">The sequence shown here is derived from an EMBL/GenBank/DDBJ whole genome shotgun (WGS) entry which is preliminary data.</text>
</comment>
<keyword evidence="2" id="KW-0812">Transmembrane</keyword>
<dbReference type="EMBL" id="JAVRHK010000004">
    <property type="protein sequence ID" value="MDT0676565.1"/>
    <property type="molecule type" value="Genomic_DNA"/>
</dbReference>
<proteinExistence type="predicted"/>
<evidence type="ECO:0000313" key="4">
    <source>
        <dbReference type="EMBL" id="MDT0676565.1"/>
    </source>
</evidence>
<accession>A0ABU3D5E0</accession>
<dbReference type="InterPro" id="IPR015943">
    <property type="entry name" value="WD40/YVTN_repeat-like_dom_sf"/>
</dbReference>
<dbReference type="InterPro" id="IPR013783">
    <property type="entry name" value="Ig-like_fold"/>
</dbReference>
<reference evidence="4 5" key="1">
    <citation type="submission" date="2023-09" db="EMBL/GenBank/DDBJ databases">
        <authorList>
            <person name="Rey-Velasco X."/>
        </authorList>
    </citation>
    <scope>NUCLEOTIDE SEQUENCE [LARGE SCALE GENOMIC DNA]</scope>
    <source>
        <strain evidence="4 5">F117</strain>
    </source>
</reference>
<dbReference type="Gene3D" id="2.130.10.10">
    <property type="entry name" value="YVTN repeat-like/Quinoprotein amine dehydrogenase"/>
    <property type="match status" value="2"/>
</dbReference>
<dbReference type="SMART" id="SM00421">
    <property type="entry name" value="HTH_LUXR"/>
    <property type="match status" value="1"/>
</dbReference>
<dbReference type="SUPFAM" id="SSF46894">
    <property type="entry name" value="C-terminal effector domain of the bipartite response regulators"/>
    <property type="match status" value="1"/>
</dbReference>
<dbReference type="InterPro" id="IPR036388">
    <property type="entry name" value="WH-like_DNA-bd_sf"/>
</dbReference>
<keyword evidence="1" id="KW-0175">Coiled coil</keyword>
<feature type="domain" description="HTH luxR-type" evidence="3">
    <location>
        <begin position="868"/>
        <end position="925"/>
    </location>
</feature>
<feature type="coiled-coil region" evidence="1">
    <location>
        <begin position="760"/>
        <end position="806"/>
    </location>
</feature>
<feature type="transmembrane region" description="Helical" evidence="2">
    <location>
        <begin position="730"/>
        <end position="755"/>
    </location>
</feature>
<dbReference type="InterPro" id="IPR011123">
    <property type="entry name" value="Y_Y_Y"/>
</dbReference>
<dbReference type="Pfam" id="PF07495">
    <property type="entry name" value="Y_Y_Y"/>
    <property type="match status" value="1"/>
</dbReference>
<keyword evidence="5" id="KW-1185">Reference proteome</keyword>
<dbReference type="InterPro" id="IPR000792">
    <property type="entry name" value="Tscrpt_reg_LuxR_C"/>
</dbReference>
<evidence type="ECO:0000259" key="3">
    <source>
        <dbReference type="SMART" id="SM00421"/>
    </source>
</evidence>
<dbReference type="Gene3D" id="2.60.40.10">
    <property type="entry name" value="Immunoglobulins"/>
    <property type="match status" value="1"/>
</dbReference>
<sequence>MRYTFFLIGFLSQFFLAGQELPPVVNYNPNDYAGGNQNWMISQGSGRNIFIANGMGLLEYSGEKWKLYPVPNKTIVRSVKAVGERIYTGAYMEAGYWEKLDSGKLKYTSLNSKFPDSINDGEQFWDIEESGGYIIFRSFVGIYLFNPVSAEVRLLPNPAGKPITNLFKQGDRIYFQMAQEGLFTIYKGKVQQVIPWRVLGEIEVMEIFGRKGELLIVTSKGQFFTWNNQDLQPVLTKLSDELGDTGVLCAVQMFDESLVLGTVGEGLYHVDAGGEILNHFYQGNGLINNTILGLFVDEENNVWAGMDNGLSVINLDSSFRIFQDDRGEIGSVYCSYQNDDFLYLGTNQGLYYRNLNEAHFELIEGTNGQVWSLQEIDGDLFCGHNSGTFLINGRQAEKISDRLGTWTVKSIPFKSDYLIQGHYNGISFLKKQLDGSYSDLPMLPGFPHSSKFIVPGEGGEVWISNEHKGVFRLQISDSLRKLESNKNFIVNDGPAITSCIFLFDENLYFSSKENIQKFDKETEEFTIQNRLNKLLNGINLVSGRIVVDTTGKIWGFGENVLFNVEMAKLSDSYEYNPVYISKTFRNITLGYENISRLRNGYYLLGTSTGYVLFNSFEEQDKDYEVRIDGIATSGLDEEWLQLGLQDKPKLNSRSNNMLFDFSIPVYKKFLAPVYKYRLMGLTPKWTDWNEQPTAIFKNLSYGEYTFEVKSKVGDYETDVSSYQFVIARPWYFSYWAIAIYLLILLLALYVAHLLYERHHRRQVEQKEKALKMQNLEAEQKIIKLENERLEQDMANKNRELAASTMSLIKKNEFLSDIKNRLQKSESTQVNSVIKTIDKDISEEDNWKFFKKAFSNADKDFFKKMKRKHPELTSNDLKLCAYLRLNLTSKEIAPLLNISTKSVEIKRYRLRKKMNLPREVNLTNYILEV</sequence>
<dbReference type="Gene3D" id="1.10.10.10">
    <property type="entry name" value="Winged helix-like DNA-binding domain superfamily/Winged helix DNA-binding domain"/>
    <property type="match status" value="1"/>
</dbReference>
<evidence type="ECO:0000256" key="1">
    <source>
        <dbReference type="SAM" id="Coils"/>
    </source>
</evidence>
<dbReference type="Proteomes" id="UP001262582">
    <property type="component" value="Unassembled WGS sequence"/>
</dbReference>
<protein>
    <submittedName>
        <fullName evidence="4">Triple tyrosine motif-containing protein</fullName>
    </submittedName>
</protein>
<keyword evidence="2" id="KW-0472">Membrane</keyword>